<dbReference type="InterPro" id="IPR018076">
    <property type="entry name" value="T2SS_GspF_dom"/>
</dbReference>
<reference evidence="9 10" key="1">
    <citation type="submission" date="2020-07" db="EMBL/GenBank/DDBJ databases">
        <title>Sequencing the genomes of 1000 actinobacteria strains.</title>
        <authorList>
            <person name="Klenk H.-P."/>
        </authorList>
    </citation>
    <scope>NUCLEOTIDE SEQUENCE [LARGE SCALE GENOMIC DNA]</scope>
    <source>
        <strain evidence="9 10">DSM 44121</strain>
    </source>
</reference>
<evidence type="ECO:0000256" key="4">
    <source>
        <dbReference type="ARBA" id="ARBA00022989"/>
    </source>
</evidence>
<evidence type="ECO:0000259" key="8">
    <source>
        <dbReference type="Pfam" id="PF00482"/>
    </source>
</evidence>
<dbReference type="GO" id="GO:0005886">
    <property type="term" value="C:plasma membrane"/>
    <property type="evidence" value="ECO:0007669"/>
    <property type="project" value="UniProtKB-SubCell"/>
</dbReference>
<keyword evidence="2" id="KW-1003">Cell membrane</keyword>
<dbReference type="EMBL" id="JACGWV010000001">
    <property type="protein sequence ID" value="MBA8807624.1"/>
    <property type="molecule type" value="Genomic_DNA"/>
</dbReference>
<gene>
    <name evidence="9" type="ORF">FHX71_001566</name>
</gene>
<dbReference type="PANTHER" id="PTHR35007">
    <property type="entry name" value="INTEGRAL MEMBRANE PROTEIN-RELATED"/>
    <property type="match status" value="1"/>
</dbReference>
<organism evidence="9 10">
    <name type="scientific">Promicromonospora sukumoe</name>
    <dbReference type="NCBI Taxonomy" id="88382"/>
    <lineage>
        <taxon>Bacteria</taxon>
        <taxon>Bacillati</taxon>
        <taxon>Actinomycetota</taxon>
        <taxon>Actinomycetes</taxon>
        <taxon>Micrococcales</taxon>
        <taxon>Promicromonosporaceae</taxon>
        <taxon>Promicromonospora</taxon>
    </lineage>
</organism>
<evidence type="ECO:0000256" key="5">
    <source>
        <dbReference type="ARBA" id="ARBA00023136"/>
    </source>
</evidence>
<dbReference type="AlphaFoldDB" id="A0A7W3J7M1"/>
<comment type="subcellular location">
    <subcellularLocation>
        <location evidence="1">Cell membrane</location>
        <topology evidence="1">Multi-pass membrane protein</topology>
    </subcellularLocation>
</comment>
<dbReference type="PANTHER" id="PTHR35007:SF1">
    <property type="entry name" value="PILUS ASSEMBLY PROTEIN"/>
    <property type="match status" value="1"/>
</dbReference>
<protein>
    <submittedName>
        <fullName evidence="9">Pilus assembly protein TadC</fullName>
    </submittedName>
</protein>
<evidence type="ECO:0000313" key="9">
    <source>
        <dbReference type="EMBL" id="MBA8807624.1"/>
    </source>
</evidence>
<evidence type="ECO:0000256" key="3">
    <source>
        <dbReference type="ARBA" id="ARBA00022692"/>
    </source>
</evidence>
<dbReference type="Pfam" id="PF00482">
    <property type="entry name" value="T2SSF"/>
    <property type="match status" value="1"/>
</dbReference>
<feature type="domain" description="Type II secretion system protein GspF" evidence="8">
    <location>
        <begin position="172"/>
        <end position="292"/>
    </location>
</feature>
<evidence type="ECO:0000256" key="1">
    <source>
        <dbReference type="ARBA" id="ARBA00004651"/>
    </source>
</evidence>
<evidence type="ECO:0000256" key="7">
    <source>
        <dbReference type="SAM" id="Phobius"/>
    </source>
</evidence>
<feature type="transmembrane region" description="Helical" evidence="7">
    <location>
        <begin position="98"/>
        <end position="120"/>
    </location>
</feature>
<proteinExistence type="predicted"/>
<feature type="region of interest" description="Disordered" evidence="6">
    <location>
        <begin position="41"/>
        <end position="64"/>
    </location>
</feature>
<keyword evidence="3 7" id="KW-0812">Transmembrane</keyword>
<evidence type="ECO:0000256" key="2">
    <source>
        <dbReference type="ARBA" id="ARBA00022475"/>
    </source>
</evidence>
<dbReference type="Proteomes" id="UP000540568">
    <property type="component" value="Unassembled WGS sequence"/>
</dbReference>
<comment type="caution">
    <text evidence="9">The sequence shown here is derived from an EMBL/GenBank/DDBJ whole genome shotgun (WGS) entry which is preliminary data.</text>
</comment>
<keyword evidence="10" id="KW-1185">Reference proteome</keyword>
<feature type="transmembrane region" description="Helical" evidence="7">
    <location>
        <begin position="6"/>
        <end position="26"/>
    </location>
</feature>
<keyword evidence="5 7" id="KW-0472">Membrane</keyword>
<feature type="transmembrane region" description="Helical" evidence="7">
    <location>
        <begin position="270"/>
        <end position="291"/>
    </location>
</feature>
<keyword evidence="4 7" id="KW-1133">Transmembrane helix</keyword>
<evidence type="ECO:0000313" key="10">
    <source>
        <dbReference type="Proteomes" id="UP000540568"/>
    </source>
</evidence>
<dbReference type="RefSeq" id="WP_182615166.1">
    <property type="nucleotide sequence ID" value="NZ_BAAATF010000007.1"/>
</dbReference>
<sequence length="301" mass="32053">MTGLFWAGLTGASIALALVLLVVQLLPAHVDLAQGLTRLAPANHPSRSRPQEQAVPGSTERLGRWGRDHLPAGLWLRTPHRDLALLGIPPARFYGEQLVCAALGVLAAPLLMWGLGVLGIRVPFTVPVLAAVLLGAALFHIPHYTVADKATKARTEFRRALSLYTSLLALRRISGSGVPQAMEQAAQGTGSWVLNRIAVTLAQAQMSGARPWDALKDLADQVGVGELRDLAETLEQSATENTAIYDNLRKSAKAQRNALRNQDLAAANAIAVRMSASGAVMALTFIALLLAPSVMRLLTPV</sequence>
<accession>A0A7W3J7M1</accession>
<evidence type="ECO:0000256" key="6">
    <source>
        <dbReference type="SAM" id="MobiDB-lite"/>
    </source>
</evidence>
<name>A0A7W3J7M1_9MICO</name>
<feature type="transmembrane region" description="Helical" evidence="7">
    <location>
        <begin position="126"/>
        <end position="146"/>
    </location>
</feature>